<dbReference type="OrthoDB" id="9796962at2"/>
<evidence type="ECO:0000313" key="2">
    <source>
        <dbReference type="Proteomes" id="UP000612349"/>
    </source>
</evidence>
<reference evidence="1" key="2">
    <citation type="submission" date="2020-09" db="EMBL/GenBank/DDBJ databases">
        <authorList>
            <person name="Sun Q."/>
            <person name="Zhou Y."/>
        </authorList>
    </citation>
    <scope>NUCLEOTIDE SEQUENCE</scope>
    <source>
        <strain evidence="1">CGMCC 1.15360</strain>
    </source>
</reference>
<dbReference type="InterPro" id="IPR058248">
    <property type="entry name" value="Lxx211020-like"/>
</dbReference>
<keyword evidence="2" id="KW-1185">Reference proteome</keyword>
<dbReference type="Proteomes" id="UP000612349">
    <property type="component" value="Unassembled WGS sequence"/>
</dbReference>
<sequence>MEQVGHAPYLMPINNCPWERRLSMRKLTLITAIALPLALAACGEKPAGENETAAETGPVAPAPVEELGMVLSDAVVRLPAVPGRPGAAYFTLQSKRDTPIRIASASVMGAGEAELHESIVEDGVAMMASAGSILMEPMETVAFAPGGFHVMLFDLDATLVAGGTTDLTVTLDNGDKISATALVIGPADDLPGQDDVGAMSMDHGEMAH</sequence>
<evidence type="ECO:0000313" key="1">
    <source>
        <dbReference type="EMBL" id="GGD64940.1"/>
    </source>
</evidence>
<protein>
    <recommendedName>
        <fullName evidence="3">Copper chaperone PCu(A)C</fullName>
    </recommendedName>
</protein>
<dbReference type="AlphaFoldDB" id="A0A916YWZ5"/>
<dbReference type="Pfam" id="PF04314">
    <property type="entry name" value="PCuAC"/>
    <property type="match status" value="1"/>
</dbReference>
<dbReference type="InterPro" id="IPR007410">
    <property type="entry name" value="LpqE-like"/>
</dbReference>
<evidence type="ECO:0008006" key="3">
    <source>
        <dbReference type="Google" id="ProtNLM"/>
    </source>
</evidence>
<name>A0A916YWZ5_9SPHN</name>
<dbReference type="PANTHER" id="PTHR36302:SF1">
    <property type="entry name" value="COPPER CHAPERONE PCU(A)C"/>
    <property type="match status" value="1"/>
</dbReference>
<organism evidence="1 2">
    <name type="scientific">Croceicoccus mobilis</name>
    <dbReference type="NCBI Taxonomy" id="1703339"/>
    <lineage>
        <taxon>Bacteria</taxon>
        <taxon>Pseudomonadati</taxon>
        <taxon>Pseudomonadota</taxon>
        <taxon>Alphaproteobacteria</taxon>
        <taxon>Sphingomonadales</taxon>
        <taxon>Erythrobacteraceae</taxon>
        <taxon>Croceicoccus</taxon>
    </lineage>
</organism>
<dbReference type="SUPFAM" id="SSF110087">
    <property type="entry name" value="DR1885-like metal-binding protein"/>
    <property type="match status" value="1"/>
</dbReference>
<reference evidence="1" key="1">
    <citation type="journal article" date="2014" name="Int. J. Syst. Evol. Microbiol.">
        <title>Complete genome sequence of Corynebacterium casei LMG S-19264T (=DSM 44701T), isolated from a smear-ripened cheese.</title>
        <authorList>
            <consortium name="US DOE Joint Genome Institute (JGI-PGF)"/>
            <person name="Walter F."/>
            <person name="Albersmeier A."/>
            <person name="Kalinowski J."/>
            <person name="Ruckert C."/>
        </authorList>
    </citation>
    <scope>NUCLEOTIDE SEQUENCE</scope>
    <source>
        <strain evidence="1">CGMCC 1.15360</strain>
    </source>
</reference>
<dbReference type="EMBL" id="BMIP01000002">
    <property type="protein sequence ID" value="GGD64940.1"/>
    <property type="molecule type" value="Genomic_DNA"/>
</dbReference>
<comment type="caution">
    <text evidence="1">The sequence shown here is derived from an EMBL/GenBank/DDBJ whole genome shotgun (WGS) entry which is preliminary data.</text>
</comment>
<accession>A0A916YWZ5</accession>
<dbReference type="PANTHER" id="PTHR36302">
    <property type="entry name" value="BLR7088 PROTEIN"/>
    <property type="match status" value="1"/>
</dbReference>
<dbReference type="InterPro" id="IPR036182">
    <property type="entry name" value="PCuAC_sf"/>
</dbReference>
<gene>
    <name evidence="1" type="ORF">GCM10010990_13010</name>
</gene>
<proteinExistence type="predicted"/>
<dbReference type="Gene3D" id="2.60.40.1890">
    <property type="entry name" value="PCu(A)C copper chaperone"/>
    <property type="match status" value="1"/>
</dbReference>